<evidence type="ECO:0000313" key="2">
    <source>
        <dbReference type="EMBL" id="GFO43101.1"/>
    </source>
</evidence>
<comment type="caution">
    <text evidence="2">The sequence shown here is derived from an EMBL/GenBank/DDBJ whole genome shotgun (WGS) entry which is preliminary data.</text>
</comment>
<evidence type="ECO:0000256" key="1">
    <source>
        <dbReference type="SAM" id="MobiDB-lite"/>
    </source>
</evidence>
<evidence type="ECO:0000313" key="3">
    <source>
        <dbReference type="Proteomes" id="UP000735302"/>
    </source>
</evidence>
<feature type="region of interest" description="Disordered" evidence="1">
    <location>
        <begin position="126"/>
        <end position="147"/>
    </location>
</feature>
<proteinExistence type="predicted"/>
<sequence>MPGRSFRVQLDQDSIKILPVLFDLRADGLVCLGSAHAFATVNSPVRRLELLSPDSRASLQITQPSKFPENLTVETVWNENSLPGGILEIRWMGFLPSLSVGIPVVTTKVAPIQENSAQTFRRAVQIPPSSAGATMPKMSEVPKISEK</sequence>
<dbReference type="Proteomes" id="UP000735302">
    <property type="component" value="Unassembled WGS sequence"/>
</dbReference>
<protein>
    <submittedName>
        <fullName evidence="2">Uncharacterized protein</fullName>
    </submittedName>
</protein>
<reference evidence="2 3" key="1">
    <citation type="journal article" date="2021" name="Elife">
        <title>Chloroplast acquisition without the gene transfer in kleptoplastic sea slugs, Plakobranchus ocellatus.</title>
        <authorList>
            <person name="Maeda T."/>
            <person name="Takahashi S."/>
            <person name="Yoshida T."/>
            <person name="Shimamura S."/>
            <person name="Takaki Y."/>
            <person name="Nagai Y."/>
            <person name="Toyoda A."/>
            <person name="Suzuki Y."/>
            <person name="Arimoto A."/>
            <person name="Ishii H."/>
            <person name="Satoh N."/>
            <person name="Nishiyama T."/>
            <person name="Hasebe M."/>
            <person name="Maruyama T."/>
            <person name="Minagawa J."/>
            <person name="Obokata J."/>
            <person name="Shigenobu S."/>
        </authorList>
    </citation>
    <scope>NUCLEOTIDE SEQUENCE [LARGE SCALE GENOMIC DNA]</scope>
</reference>
<dbReference type="EMBL" id="BLXT01007857">
    <property type="protein sequence ID" value="GFO43101.1"/>
    <property type="molecule type" value="Genomic_DNA"/>
</dbReference>
<keyword evidence="3" id="KW-1185">Reference proteome</keyword>
<gene>
    <name evidence="2" type="ORF">PoB_006960600</name>
</gene>
<accession>A0AAV4DG01</accession>
<organism evidence="2 3">
    <name type="scientific">Plakobranchus ocellatus</name>
    <dbReference type="NCBI Taxonomy" id="259542"/>
    <lineage>
        <taxon>Eukaryota</taxon>
        <taxon>Metazoa</taxon>
        <taxon>Spiralia</taxon>
        <taxon>Lophotrochozoa</taxon>
        <taxon>Mollusca</taxon>
        <taxon>Gastropoda</taxon>
        <taxon>Heterobranchia</taxon>
        <taxon>Euthyneura</taxon>
        <taxon>Panpulmonata</taxon>
        <taxon>Sacoglossa</taxon>
        <taxon>Placobranchoidea</taxon>
        <taxon>Plakobranchidae</taxon>
        <taxon>Plakobranchus</taxon>
    </lineage>
</organism>
<name>A0AAV4DG01_9GAST</name>
<dbReference type="AlphaFoldDB" id="A0AAV4DG01"/>